<feature type="region of interest" description="Disordered" evidence="1">
    <location>
        <begin position="120"/>
        <end position="148"/>
    </location>
</feature>
<sequence length="271" mass="28872">MAPKKDDSKAAQMKDGGSKSSATTNTGPGAQSSGPTTRSKAKAAAETLARTSLLPKSIPVFGLNLPKASTISSNILEGKGETAALGAKDTAAMLEEEFSKPSVPQRSALKFGHDDKEIEDSASYDFSSSSGTPRSKLNLSDISADTQKPKRLIPMSSRSEIQFGSIDPVDLASPAPATLPSINRGNDDNVTESGGLDDEGWTLVTRIRKRNSKSHHSQHVQSNCISAKPKARKQQRKRNATKVAFAKGFIYPKATHPYYLMGVLPKVNTSS</sequence>
<feature type="compositionally biased region" description="Polar residues" evidence="1">
    <location>
        <begin position="131"/>
        <end position="146"/>
    </location>
</feature>
<protein>
    <submittedName>
        <fullName evidence="2">Uncharacterized protein</fullName>
    </submittedName>
</protein>
<name>A0A7J0FDT7_9ERIC</name>
<evidence type="ECO:0000313" key="2">
    <source>
        <dbReference type="EMBL" id="GFY96851.1"/>
    </source>
</evidence>
<feature type="region of interest" description="Disordered" evidence="1">
    <location>
        <begin position="167"/>
        <end position="197"/>
    </location>
</feature>
<comment type="caution">
    <text evidence="2">The sequence shown here is derived from an EMBL/GenBank/DDBJ whole genome shotgun (WGS) entry which is preliminary data.</text>
</comment>
<evidence type="ECO:0000313" key="3">
    <source>
        <dbReference type="Proteomes" id="UP000585474"/>
    </source>
</evidence>
<feature type="region of interest" description="Disordered" evidence="1">
    <location>
        <begin position="1"/>
        <end position="49"/>
    </location>
</feature>
<accession>A0A7J0FDT7</accession>
<proteinExistence type="predicted"/>
<reference evidence="2 3" key="1">
    <citation type="submission" date="2019-07" db="EMBL/GenBank/DDBJ databases">
        <title>De Novo Assembly of kiwifruit Actinidia rufa.</title>
        <authorList>
            <person name="Sugita-Konishi S."/>
            <person name="Sato K."/>
            <person name="Mori E."/>
            <person name="Abe Y."/>
            <person name="Kisaki G."/>
            <person name="Hamano K."/>
            <person name="Suezawa K."/>
            <person name="Otani M."/>
            <person name="Fukuda T."/>
            <person name="Manabe T."/>
            <person name="Gomi K."/>
            <person name="Tabuchi M."/>
            <person name="Akimitsu K."/>
            <person name="Kataoka I."/>
        </authorList>
    </citation>
    <scope>NUCLEOTIDE SEQUENCE [LARGE SCALE GENOMIC DNA]</scope>
    <source>
        <strain evidence="3">cv. Fuchu</strain>
    </source>
</reference>
<keyword evidence="3" id="KW-1185">Reference proteome</keyword>
<dbReference type="EMBL" id="BJWL01000011">
    <property type="protein sequence ID" value="GFY96851.1"/>
    <property type="molecule type" value="Genomic_DNA"/>
</dbReference>
<dbReference type="Proteomes" id="UP000585474">
    <property type="component" value="Unassembled WGS sequence"/>
</dbReference>
<feature type="region of interest" description="Disordered" evidence="1">
    <location>
        <begin position="210"/>
        <end position="237"/>
    </location>
</feature>
<feature type="compositionally biased region" description="Polar residues" evidence="1">
    <location>
        <begin position="18"/>
        <end position="38"/>
    </location>
</feature>
<dbReference type="AlphaFoldDB" id="A0A7J0FDT7"/>
<evidence type="ECO:0000256" key="1">
    <source>
        <dbReference type="SAM" id="MobiDB-lite"/>
    </source>
</evidence>
<gene>
    <name evidence="2" type="ORF">Acr_11g0011570</name>
</gene>
<organism evidence="2 3">
    <name type="scientific">Actinidia rufa</name>
    <dbReference type="NCBI Taxonomy" id="165716"/>
    <lineage>
        <taxon>Eukaryota</taxon>
        <taxon>Viridiplantae</taxon>
        <taxon>Streptophyta</taxon>
        <taxon>Embryophyta</taxon>
        <taxon>Tracheophyta</taxon>
        <taxon>Spermatophyta</taxon>
        <taxon>Magnoliopsida</taxon>
        <taxon>eudicotyledons</taxon>
        <taxon>Gunneridae</taxon>
        <taxon>Pentapetalae</taxon>
        <taxon>asterids</taxon>
        <taxon>Ericales</taxon>
        <taxon>Actinidiaceae</taxon>
        <taxon>Actinidia</taxon>
    </lineage>
</organism>